<protein>
    <submittedName>
        <fullName evidence="3">Uncharacterized protein</fullName>
    </submittedName>
</protein>
<sequence>MSTEHSPATPTAPDAGPDAAPERAASPTPAAANTLGWTLGLLGGAAGAIALFLALNGRSPGNMAGGALAGGATVLVAVAIGRWRAVRRADKAGSTARWLGAVPDERDDDVLTRALAVVGYVAVMASCLAVVLVAATSWNPLAIVGALPALLLGTLVISFAVINRRS</sequence>
<dbReference type="Proteomes" id="UP000198520">
    <property type="component" value="Unassembled WGS sequence"/>
</dbReference>
<feature type="transmembrane region" description="Helical" evidence="2">
    <location>
        <begin position="114"/>
        <end position="135"/>
    </location>
</feature>
<dbReference type="OrthoDB" id="3391117at2"/>
<reference evidence="4" key="1">
    <citation type="submission" date="2016-10" db="EMBL/GenBank/DDBJ databases">
        <authorList>
            <person name="Varghese N."/>
            <person name="Submissions S."/>
        </authorList>
    </citation>
    <scope>NUCLEOTIDE SEQUENCE [LARGE SCALE GENOMIC DNA]</scope>
    <source>
        <strain evidence="4">DSM 19083</strain>
    </source>
</reference>
<feature type="transmembrane region" description="Helical" evidence="2">
    <location>
        <begin position="61"/>
        <end position="81"/>
    </location>
</feature>
<gene>
    <name evidence="3" type="ORF">SAMN04488035_1727</name>
</gene>
<dbReference type="AlphaFoldDB" id="A0A1I2G4K6"/>
<keyword evidence="2" id="KW-1133">Transmembrane helix</keyword>
<accession>A0A1I2G4K6</accession>
<feature type="region of interest" description="Disordered" evidence="1">
    <location>
        <begin position="1"/>
        <end position="29"/>
    </location>
</feature>
<name>A0A1I2G4K6_9MICO</name>
<keyword evidence="4" id="KW-1185">Reference proteome</keyword>
<proteinExistence type="predicted"/>
<evidence type="ECO:0000256" key="2">
    <source>
        <dbReference type="SAM" id="Phobius"/>
    </source>
</evidence>
<feature type="transmembrane region" description="Helical" evidence="2">
    <location>
        <begin position="141"/>
        <end position="162"/>
    </location>
</feature>
<dbReference type="STRING" id="285351.SAMN04488035_1727"/>
<dbReference type="EMBL" id="FONZ01000002">
    <property type="protein sequence ID" value="SFF12565.1"/>
    <property type="molecule type" value="Genomic_DNA"/>
</dbReference>
<feature type="compositionally biased region" description="Low complexity" evidence="1">
    <location>
        <begin position="7"/>
        <end position="29"/>
    </location>
</feature>
<evidence type="ECO:0000313" key="3">
    <source>
        <dbReference type="EMBL" id="SFF12565.1"/>
    </source>
</evidence>
<dbReference type="RefSeq" id="WP_093377201.1">
    <property type="nucleotide sequence ID" value="NZ_BNAN01000002.1"/>
</dbReference>
<evidence type="ECO:0000256" key="1">
    <source>
        <dbReference type="SAM" id="MobiDB-lite"/>
    </source>
</evidence>
<keyword evidence="2" id="KW-0472">Membrane</keyword>
<organism evidence="3 4">
    <name type="scientific">Flavimobilis marinus</name>
    <dbReference type="NCBI Taxonomy" id="285351"/>
    <lineage>
        <taxon>Bacteria</taxon>
        <taxon>Bacillati</taxon>
        <taxon>Actinomycetota</taxon>
        <taxon>Actinomycetes</taxon>
        <taxon>Micrococcales</taxon>
        <taxon>Jonesiaceae</taxon>
        <taxon>Flavimobilis</taxon>
    </lineage>
</organism>
<evidence type="ECO:0000313" key="4">
    <source>
        <dbReference type="Proteomes" id="UP000198520"/>
    </source>
</evidence>
<keyword evidence="2" id="KW-0812">Transmembrane</keyword>
<feature type="transmembrane region" description="Helical" evidence="2">
    <location>
        <begin position="35"/>
        <end position="55"/>
    </location>
</feature>